<proteinExistence type="inferred from homology"/>
<evidence type="ECO:0000256" key="5">
    <source>
        <dbReference type="ARBA" id="ARBA00022596"/>
    </source>
</evidence>
<evidence type="ECO:0000256" key="10">
    <source>
        <dbReference type="ARBA" id="ARBA00023112"/>
    </source>
</evidence>
<evidence type="ECO:0000256" key="7">
    <source>
        <dbReference type="ARBA" id="ARBA00022840"/>
    </source>
</evidence>
<dbReference type="InterPro" id="IPR050388">
    <property type="entry name" value="ABC_Ni/Peptide_Import"/>
</dbReference>
<comment type="similarity">
    <text evidence="2">Belongs to the ABC transporter superfamily.</text>
</comment>
<evidence type="ECO:0000256" key="2">
    <source>
        <dbReference type="ARBA" id="ARBA00005417"/>
    </source>
</evidence>
<keyword evidence="5" id="KW-0533">Nickel</keyword>
<comment type="catalytic activity">
    <reaction evidence="15">
        <text>Ni(2+)(out) + ATP + H2O = Ni(2+)(in) + ADP + phosphate + H(+)</text>
        <dbReference type="Rhea" id="RHEA:15557"/>
        <dbReference type="ChEBI" id="CHEBI:15377"/>
        <dbReference type="ChEBI" id="CHEBI:15378"/>
        <dbReference type="ChEBI" id="CHEBI:30616"/>
        <dbReference type="ChEBI" id="CHEBI:43474"/>
        <dbReference type="ChEBI" id="CHEBI:49786"/>
        <dbReference type="ChEBI" id="CHEBI:456216"/>
        <dbReference type="EC" id="7.2.2.11"/>
    </reaction>
    <physiologicalReaction direction="left-to-right" evidence="15">
        <dbReference type="Rhea" id="RHEA:15558"/>
    </physiologicalReaction>
</comment>
<dbReference type="GO" id="GO:0005524">
    <property type="term" value="F:ATP binding"/>
    <property type="evidence" value="ECO:0007669"/>
    <property type="project" value="UniProtKB-KW"/>
</dbReference>
<comment type="subunit">
    <text evidence="12">The complex is composed of two ATP-binding proteins (NikD and NikE), two transmembrane proteins (NikB and NikC) and a solute-binding protein (NikA).</text>
</comment>
<keyword evidence="4" id="KW-1003">Cell membrane</keyword>
<evidence type="ECO:0000256" key="15">
    <source>
        <dbReference type="ARBA" id="ARBA00048610"/>
    </source>
</evidence>
<keyword evidence="7 17" id="KW-0067">ATP-binding</keyword>
<keyword evidence="11" id="KW-0472">Membrane</keyword>
<keyword evidence="6" id="KW-0547">Nucleotide-binding</keyword>
<evidence type="ECO:0000256" key="13">
    <source>
        <dbReference type="ARBA" id="ARBA00039098"/>
    </source>
</evidence>
<accession>A0ABY4F239</accession>
<dbReference type="PANTHER" id="PTHR43297">
    <property type="entry name" value="OLIGOPEPTIDE TRANSPORT ATP-BINDING PROTEIN APPD"/>
    <property type="match status" value="1"/>
</dbReference>
<dbReference type="RefSeq" id="WP_244719072.1">
    <property type="nucleotide sequence ID" value="NZ_CP095072.1"/>
</dbReference>
<dbReference type="Gene3D" id="3.40.50.300">
    <property type="entry name" value="P-loop containing nucleotide triphosphate hydrolases"/>
    <property type="match status" value="1"/>
</dbReference>
<dbReference type="InterPro" id="IPR003439">
    <property type="entry name" value="ABC_transporter-like_ATP-bd"/>
</dbReference>
<keyword evidence="8" id="KW-1278">Translocase</keyword>
<evidence type="ECO:0000256" key="1">
    <source>
        <dbReference type="ARBA" id="ARBA00004202"/>
    </source>
</evidence>
<dbReference type="InterPro" id="IPR003593">
    <property type="entry name" value="AAA+_ATPase"/>
</dbReference>
<evidence type="ECO:0000256" key="9">
    <source>
        <dbReference type="ARBA" id="ARBA00023065"/>
    </source>
</evidence>
<organism evidence="17 18">
    <name type="scientific">Gracilibacillus caseinilyticus</name>
    <dbReference type="NCBI Taxonomy" id="2932256"/>
    <lineage>
        <taxon>Bacteria</taxon>
        <taxon>Bacillati</taxon>
        <taxon>Bacillota</taxon>
        <taxon>Bacilli</taxon>
        <taxon>Bacillales</taxon>
        <taxon>Bacillaceae</taxon>
        <taxon>Gracilibacillus</taxon>
    </lineage>
</organism>
<gene>
    <name evidence="17" type="ORF">MUN88_21085</name>
</gene>
<dbReference type="PANTHER" id="PTHR43297:SF13">
    <property type="entry name" value="NICKEL ABC TRANSPORTER, ATP-BINDING PROTEIN"/>
    <property type="match status" value="1"/>
</dbReference>
<dbReference type="Pfam" id="PF00005">
    <property type="entry name" value="ABC_tran"/>
    <property type="match status" value="1"/>
</dbReference>
<protein>
    <recommendedName>
        <fullName evidence="14">Nickel import system ATP-binding protein NikD</fullName>
        <ecNumber evidence="13">7.2.2.11</ecNumber>
    </recommendedName>
</protein>
<dbReference type="InterPro" id="IPR017871">
    <property type="entry name" value="ABC_transporter-like_CS"/>
</dbReference>
<dbReference type="InterPro" id="IPR027417">
    <property type="entry name" value="P-loop_NTPase"/>
</dbReference>
<dbReference type="PROSITE" id="PS00211">
    <property type="entry name" value="ABC_TRANSPORTER_1"/>
    <property type="match status" value="1"/>
</dbReference>
<dbReference type="SUPFAM" id="SSF52540">
    <property type="entry name" value="P-loop containing nucleoside triphosphate hydrolases"/>
    <property type="match status" value="1"/>
</dbReference>
<evidence type="ECO:0000256" key="11">
    <source>
        <dbReference type="ARBA" id="ARBA00023136"/>
    </source>
</evidence>
<evidence type="ECO:0000256" key="6">
    <source>
        <dbReference type="ARBA" id="ARBA00022741"/>
    </source>
</evidence>
<name>A0ABY4F239_9BACI</name>
<comment type="subcellular location">
    <subcellularLocation>
        <location evidence="1">Cell membrane</location>
        <topology evidence="1">Peripheral membrane protein</topology>
    </subcellularLocation>
</comment>
<evidence type="ECO:0000256" key="8">
    <source>
        <dbReference type="ARBA" id="ARBA00022967"/>
    </source>
</evidence>
<sequence>MNNLLTIKELDIFHQQSRHYLLQDINLSLTSGEILALVGESGSGKSLLAQAILQMLPYNLEQKGDVFYRGQRFLSNHRGKNIILIPQSIDALDPLMKIGKQIEGLMQKGDHHQQMLALLIRLGLDTEIADRYPFQLSGGQARRVLVAIAIGSSADVVIADEPTPGLDQKAKQDMITLLKEVQQAGKSILLITHDFDAALQLAEQIAVLKDGRILEIVNRAKFTGEGERLQHPFTKKMWQSLPQNLFTRS</sequence>
<evidence type="ECO:0000313" key="17">
    <source>
        <dbReference type="EMBL" id="UOQ48491.1"/>
    </source>
</evidence>
<dbReference type="Proteomes" id="UP000831782">
    <property type="component" value="Chromosome"/>
</dbReference>
<evidence type="ECO:0000313" key="18">
    <source>
        <dbReference type="Proteomes" id="UP000831782"/>
    </source>
</evidence>
<keyword evidence="9" id="KW-0406">Ion transport</keyword>
<evidence type="ECO:0000256" key="3">
    <source>
        <dbReference type="ARBA" id="ARBA00022448"/>
    </source>
</evidence>
<keyword evidence="18" id="KW-1185">Reference proteome</keyword>
<keyword evidence="10" id="KW-0921">Nickel transport</keyword>
<evidence type="ECO:0000256" key="12">
    <source>
        <dbReference type="ARBA" id="ARBA00038669"/>
    </source>
</evidence>
<dbReference type="SMART" id="SM00382">
    <property type="entry name" value="AAA"/>
    <property type="match status" value="1"/>
</dbReference>
<feature type="domain" description="ABC transporter" evidence="16">
    <location>
        <begin position="7"/>
        <end position="235"/>
    </location>
</feature>
<evidence type="ECO:0000256" key="4">
    <source>
        <dbReference type="ARBA" id="ARBA00022475"/>
    </source>
</evidence>
<reference evidence="17 18" key="1">
    <citation type="submission" date="2022-04" db="EMBL/GenBank/DDBJ databases">
        <title>Gracilibacillus sp. isolated from saltern.</title>
        <authorList>
            <person name="Won M."/>
            <person name="Lee C.-M."/>
            <person name="Woen H.-Y."/>
            <person name="Kwon S.-W."/>
        </authorList>
    </citation>
    <scope>NUCLEOTIDE SEQUENCE [LARGE SCALE GENOMIC DNA]</scope>
    <source>
        <strain evidence="17 18">SSWR10-1</strain>
    </source>
</reference>
<keyword evidence="3" id="KW-0813">Transport</keyword>
<evidence type="ECO:0000256" key="14">
    <source>
        <dbReference type="ARBA" id="ARBA00044143"/>
    </source>
</evidence>
<dbReference type="EC" id="7.2.2.11" evidence="13"/>
<evidence type="ECO:0000259" key="16">
    <source>
        <dbReference type="PROSITE" id="PS50893"/>
    </source>
</evidence>
<dbReference type="PROSITE" id="PS50893">
    <property type="entry name" value="ABC_TRANSPORTER_2"/>
    <property type="match status" value="1"/>
</dbReference>
<dbReference type="EMBL" id="CP095072">
    <property type="protein sequence ID" value="UOQ48491.1"/>
    <property type="molecule type" value="Genomic_DNA"/>
</dbReference>